<dbReference type="PANTHER" id="PTHR33221:SF15">
    <property type="entry name" value="HTH-TYPE TRANSCRIPTIONAL REGULATOR YWGB-RELATED"/>
    <property type="match status" value="1"/>
</dbReference>
<dbReference type="InterPro" id="IPR030489">
    <property type="entry name" value="TR_Rrf2-type_CS"/>
</dbReference>
<dbReference type="InterPro" id="IPR036388">
    <property type="entry name" value="WH-like_DNA-bd_sf"/>
</dbReference>
<protein>
    <recommendedName>
        <fullName evidence="3">Rrf2 family transcriptional regulator</fullName>
    </recommendedName>
</protein>
<dbReference type="PANTHER" id="PTHR33221">
    <property type="entry name" value="WINGED HELIX-TURN-HELIX TRANSCRIPTIONAL REGULATOR, RRF2 FAMILY"/>
    <property type="match status" value="1"/>
</dbReference>
<accession>A0A2G6K908</accession>
<evidence type="ECO:0000313" key="1">
    <source>
        <dbReference type="EMBL" id="PIE32144.1"/>
    </source>
</evidence>
<reference evidence="1 2" key="1">
    <citation type="submission" date="2017-10" db="EMBL/GenBank/DDBJ databases">
        <title>Novel microbial diversity and functional potential in the marine mammal oral microbiome.</title>
        <authorList>
            <person name="Dudek N.K."/>
            <person name="Sun C.L."/>
            <person name="Burstein D."/>
            <person name="Kantor R.S."/>
            <person name="Aliaga Goltsman D.S."/>
            <person name="Bik E.M."/>
            <person name="Thomas B.C."/>
            <person name="Banfield J.F."/>
            <person name="Relman D.A."/>
        </authorList>
    </citation>
    <scope>NUCLEOTIDE SEQUENCE [LARGE SCALE GENOMIC DNA]</scope>
    <source>
        <strain evidence="1">DOLJORAL78_47_16</strain>
    </source>
</reference>
<dbReference type="PROSITE" id="PS01332">
    <property type="entry name" value="HTH_RRF2_1"/>
    <property type="match status" value="1"/>
</dbReference>
<dbReference type="PROSITE" id="PS51197">
    <property type="entry name" value="HTH_RRF2_2"/>
    <property type="match status" value="1"/>
</dbReference>
<name>A0A2G6K908_9BACT</name>
<dbReference type="NCBIfam" id="TIGR00738">
    <property type="entry name" value="rrf2_super"/>
    <property type="match status" value="1"/>
</dbReference>
<dbReference type="GO" id="GO:0003700">
    <property type="term" value="F:DNA-binding transcription factor activity"/>
    <property type="evidence" value="ECO:0007669"/>
    <property type="project" value="TreeGrafter"/>
</dbReference>
<sequence length="198" mass="21907">MSWVYCISSHTCFIYEKVILNTYCDLGGGGESVLQLTTRGNYGILAVCYIAQKANHGYISIDEIVESSQIPKPYLSKILQDLCRGGILVSRRGSGGGFTLASFPQDISLQQVVEVVEGKISLVNCLSGSPCVCGNMTDCPVAPMWGEIQKFILEIIASITIDDIINTPKKRKMLQLLHVCQEKYHHEVKRLRAECNMS</sequence>
<organism evidence="1 2">
    <name type="scientific">candidate division KSB3 bacterium</name>
    <dbReference type="NCBI Taxonomy" id="2044937"/>
    <lineage>
        <taxon>Bacteria</taxon>
        <taxon>candidate division KSB3</taxon>
    </lineage>
</organism>
<evidence type="ECO:0008006" key="3">
    <source>
        <dbReference type="Google" id="ProtNLM"/>
    </source>
</evidence>
<dbReference type="Proteomes" id="UP000230821">
    <property type="component" value="Unassembled WGS sequence"/>
</dbReference>
<comment type="caution">
    <text evidence="1">The sequence shown here is derived from an EMBL/GenBank/DDBJ whole genome shotgun (WGS) entry which is preliminary data.</text>
</comment>
<dbReference type="EMBL" id="PDSK01000117">
    <property type="protein sequence ID" value="PIE32144.1"/>
    <property type="molecule type" value="Genomic_DNA"/>
</dbReference>
<gene>
    <name evidence="1" type="ORF">CSA56_16165</name>
</gene>
<evidence type="ECO:0000313" key="2">
    <source>
        <dbReference type="Proteomes" id="UP000230821"/>
    </source>
</evidence>
<dbReference type="InterPro" id="IPR000944">
    <property type="entry name" value="Tscrpt_reg_Rrf2"/>
</dbReference>
<proteinExistence type="predicted"/>
<dbReference type="Pfam" id="PF02082">
    <property type="entry name" value="Rrf2"/>
    <property type="match status" value="1"/>
</dbReference>
<dbReference type="Gene3D" id="1.10.10.10">
    <property type="entry name" value="Winged helix-like DNA-binding domain superfamily/Winged helix DNA-binding domain"/>
    <property type="match status" value="1"/>
</dbReference>
<dbReference type="InterPro" id="IPR036390">
    <property type="entry name" value="WH_DNA-bd_sf"/>
</dbReference>
<dbReference type="GO" id="GO:0005829">
    <property type="term" value="C:cytosol"/>
    <property type="evidence" value="ECO:0007669"/>
    <property type="project" value="TreeGrafter"/>
</dbReference>
<dbReference type="AlphaFoldDB" id="A0A2G6K908"/>
<dbReference type="SUPFAM" id="SSF46785">
    <property type="entry name" value="Winged helix' DNA-binding domain"/>
    <property type="match status" value="1"/>
</dbReference>